<organism evidence="1 2">
    <name type="scientific">Caerostris extrusa</name>
    <name type="common">Bark spider</name>
    <name type="synonym">Caerostris bankana</name>
    <dbReference type="NCBI Taxonomy" id="172846"/>
    <lineage>
        <taxon>Eukaryota</taxon>
        <taxon>Metazoa</taxon>
        <taxon>Ecdysozoa</taxon>
        <taxon>Arthropoda</taxon>
        <taxon>Chelicerata</taxon>
        <taxon>Arachnida</taxon>
        <taxon>Araneae</taxon>
        <taxon>Araneomorphae</taxon>
        <taxon>Entelegynae</taxon>
        <taxon>Araneoidea</taxon>
        <taxon>Araneidae</taxon>
        <taxon>Caerostris</taxon>
    </lineage>
</organism>
<name>A0AAV4UAB8_CAEEX</name>
<protein>
    <submittedName>
        <fullName evidence="1">Uncharacterized protein</fullName>
    </submittedName>
</protein>
<keyword evidence="2" id="KW-1185">Reference proteome</keyword>
<comment type="caution">
    <text evidence="1">The sequence shown here is derived from an EMBL/GenBank/DDBJ whole genome shotgun (WGS) entry which is preliminary data.</text>
</comment>
<dbReference type="EMBL" id="BPLR01012543">
    <property type="protein sequence ID" value="GIY54712.1"/>
    <property type="molecule type" value="Genomic_DNA"/>
</dbReference>
<dbReference type="AlphaFoldDB" id="A0AAV4UAB8"/>
<proteinExistence type="predicted"/>
<accession>A0AAV4UAB8</accession>
<sequence>MDMKRHFIMDMNRHFVMDRNRHFVMDMKKTFRHGHEQTVRHGNEQTFPHANSAANKKKKNIVVYEKFRALVLNKINFESPEPEFFYNRTNVESNIRLQDLEGK</sequence>
<dbReference type="Proteomes" id="UP001054945">
    <property type="component" value="Unassembled WGS sequence"/>
</dbReference>
<gene>
    <name evidence="1" type="ORF">CEXT_39631</name>
</gene>
<evidence type="ECO:0000313" key="2">
    <source>
        <dbReference type="Proteomes" id="UP001054945"/>
    </source>
</evidence>
<evidence type="ECO:0000313" key="1">
    <source>
        <dbReference type="EMBL" id="GIY54712.1"/>
    </source>
</evidence>
<reference evidence="1 2" key="1">
    <citation type="submission" date="2021-06" db="EMBL/GenBank/DDBJ databases">
        <title>Caerostris extrusa draft genome.</title>
        <authorList>
            <person name="Kono N."/>
            <person name="Arakawa K."/>
        </authorList>
    </citation>
    <scope>NUCLEOTIDE SEQUENCE [LARGE SCALE GENOMIC DNA]</scope>
</reference>